<dbReference type="AlphaFoldDB" id="A0A7C0Y909"/>
<gene>
    <name evidence="1" type="ORF">ENG63_04015</name>
</gene>
<organism evidence="1">
    <name type="scientific">Desulfofervidus auxilii</name>
    <dbReference type="NCBI Taxonomy" id="1621989"/>
    <lineage>
        <taxon>Bacteria</taxon>
        <taxon>Pseudomonadati</taxon>
        <taxon>Thermodesulfobacteriota</taxon>
        <taxon>Candidatus Desulfofervidia</taxon>
        <taxon>Candidatus Desulfofervidales</taxon>
        <taxon>Candidatus Desulfofervidaceae</taxon>
        <taxon>Candidatus Desulfofervidus</taxon>
    </lineage>
</organism>
<protein>
    <submittedName>
        <fullName evidence="1">Uncharacterized protein</fullName>
    </submittedName>
</protein>
<dbReference type="Proteomes" id="UP000886289">
    <property type="component" value="Unassembled WGS sequence"/>
</dbReference>
<dbReference type="EMBL" id="DRBS01000153">
    <property type="protein sequence ID" value="HDD44011.1"/>
    <property type="molecule type" value="Genomic_DNA"/>
</dbReference>
<sequence length="559" mass="62844">MPITYNPSTNIITVTGFSSSDPCTFEDIYQADVNNGWGVVSKQEEQYIINCGLVIGDGTTSTWFFDSEKQALFKVANVPIEGTTRYKATCLVKSYANMKLGLEYDITNRIGWKGCHLKLDVSDAFGLIAQGSGNLYLYNCCLHASHAYGNGSNSWGGHNGQLVVWDSTINGGLYIATPHHDLNRNYINHEGHGNGYLVSLSSVTIDNPRVFGCYGTYNGAFVFFKGSGISVTVKNSYARNNQHFIVEWGVYGYGNRYFINADTDTWEILWTAKSDSIIYRQYTFDLQCLKKDGSGYSGLSVKIYDVDGNLVVDTLTDSEGKIPQQVITYGYYDYDNRPNIVLKTPHRIKIYEGENLIYTGLVKIDRKIFMILTLPFDLVNFKGIVKQANRFVTSSTVKIRFVSSPGDVVKIYVYKPDGSVVINGVTMLETSISGVYEYDVTFDSAWGVGDFLIRCIDETILAEDFYTVHILSEDDWFATHSDIENIKEKIIRILGLVQENFKLYDCIYDTNGNLIEGKIKIYETSNDLENDINPIAIYQISAQYDDNGNCTKYKVIKIS</sequence>
<proteinExistence type="predicted"/>
<name>A0A7C0Y909_DESA2</name>
<reference evidence="1" key="1">
    <citation type="journal article" date="2020" name="mSystems">
        <title>Genome- and Community-Level Interaction Insights into Carbon Utilization and Element Cycling Functions of Hydrothermarchaeota in Hydrothermal Sediment.</title>
        <authorList>
            <person name="Zhou Z."/>
            <person name="Liu Y."/>
            <person name="Xu W."/>
            <person name="Pan J."/>
            <person name="Luo Z.H."/>
            <person name="Li M."/>
        </authorList>
    </citation>
    <scope>NUCLEOTIDE SEQUENCE [LARGE SCALE GENOMIC DNA]</scope>
    <source>
        <strain evidence="1">HyVt-233</strain>
    </source>
</reference>
<evidence type="ECO:0000313" key="1">
    <source>
        <dbReference type="EMBL" id="HDD44011.1"/>
    </source>
</evidence>
<accession>A0A7C0Y909</accession>
<comment type="caution">
    <text evidence="1">The sequence shown here is derived from an EMBL/GenBank/DDBJ whole genome shotgun (WGS) entry which is preliminary data.</text>
</comment>